<dbReference type="STRING" id="1111735.GCA_000428045_01038"/>
<dbReference type="AlphaFoldDB" id="A0A2N6CYK1"/>
<dbReference type="SUPFAM" id="SSF49879">
    <property type="entry name" value="SMAD/FHA domain"/>
    <property type="match status" value="2"/>
</dbReference>
<dbReference type="Gene3D" id="2.60.200.20">
    <property type="match status" value="1"/>
</dbReference>
<protein>
    <recommendedName>
        <fullName evidence="1">FHA domain-containing protein</fullName>
    </recommendedName>
</protein>
<organism evidence="2 3">
    <name type="scientific">Sedimenticola selenatireducens</name>
    <dbReference type="NCBI Taxonomy" id="191960"/>
    <lineage>
        <taxon>Bacteria</taxon>
        <taxon>Pseudomonadati</taxon>
        <taxon>Pseudomonadota</taxon>
        <taxon>Gammaproteobacteria</taxon>
        <taxon>Chromatiales</taxon>
        <taxon>Sedimenticolaceae</taxon>
        <taxon>Sedimenticola</taxon>
    </lineage>
</organism>
<evidence type="ECO:0000259" key="1">
    <source>
        <dbReference type="PROSITE" id="PS50006"/>
    </source>
</evidence>
<dbReference type="CDD" id="cd00060">
    <property type="entry name" value="FHA"/>
    <property type="match status" value="2"/>
</dbReference>
<dbReference type="EMBL" id="PKUN01000005">
    <property type="protein sequence ID" value="PLX62435.1"/>
    <property type="molecule type" value="Genomic_DNA"/>
</dbReference>
<dbReference type="RefSeq" id="WP_273438364.1">
    <property type="nucleotide sequence ID" value="NZ_CAXXYC010000003.1"/>
</dbReference>
<dbReference type="Pfam" id="PF00498">
    <property type="entry name" value="FHA"/>
    <property type="match status" value="1"/>
</dbReference>
<reference evidence="2 3" key="1">
    <citation type="submission" date="2017-11" db="EMBL/GenBank/DDBJ databases">
        <title>Genome-resolved metagenomics identifies genetic mobility, metabolic interactions, and unexpected diversity in perchlorate-reducing communities.</title>
        <authorList>
            <person name="Barnum T.P."/>
            <person name="Figueroa I.A."/>
            <person name="Carlstrom C.I."/>
            <person name="Lucas L.N."/>
            <person name="Engelbrektson A.L."/>
            <person name="Coates J.D."/>
        </authorList>
    </citation>
    <scope>NUCLEOTIDE SEQUENCE [LARGE SCALE GENOMIC DNA]</scope>
    <source>
        <strain evidence="2">BM301</strain>
    </source>
</reference>
<feature type="domain" description="FHA" evidence="1">
    <location>
        <begin position="23"/>
        <end position="71"/>
    </location>
</feature>
<sequence length="228" mass="25169">MPKLTLCFKGRFIGLHNLSETTATIGRAADAGIHIESLAVAERHALITLNNEQCHISPIDDHKVWVNHHPITTPTQLSHGDIIQIGKHELFFSENAIGLNPTFLKDNVHSINQPGRQPGVSKNAFDQLLHCINTLPTGTIQILSGRHLGKIIPLQRGLTRLGLTGDECAVIAHRNDGYYISHLEGDVPPKVNNQSIGNSCVRLREGNEIQMGNIRMRFHEEIVQSAAM</sequence>
<gene>
    <name evidence="2" type="ORF">C0630_06250</name>
</gene>
<dbReference type="SMART" id="SM00240">
    <property type="entry name" value="FHA"/>
    <property type="match status" value="1"/>
</dbReference>
<dbReference type="PROSITE" id="PS50006">
    <property type="entry name" value="FHA_DOMAIN"/>
    <property type="match status" value="1"/>
</dbReference>
<dbReference type="Proteomes" id="UP000235015">
    <property type="component" value="Unassembled WGS sequence"/>
</dbReference>
<dbReference type="InterPro" id="IPR000253">
    <property type="entry name" value="FHA_dom"/>
</dbReference>
<evidence type="ECO:0000313" key="3">
    <source>
        <dbReference type="Proteomes" id="UP000235015"/>
    </source>
</evidence>
<dbReference type="InterPro" id="IPR008984">
    <property type="entry name" value="SMAD_FHA_dom_sf"/>
</dbReference>
<proteinExistence type="predicted"/>
<comment type="caution">
    <text evidence="2">The sequence shown here is derived from an EMBL/GenBank/DDBJ whole genome shotgun (WGS) entry which is preliminary data.</text>
</comment>
<accession>A0A2N6CYK1</accession>
<name>A0A2N6CYK1_9GAMM</name>
<evidence type="ECO:0000313" key="2">
    <source>
        <dbReference type="EMBL" id="PLX62435.1"/>
    </source>
</evidence>